<keyword evidence="2" id="KW-0732">Signal</keyword>
<dbReference type="SMART" id="SM00179">
    <property type="entry name" value="EGF_CA"/>
    <property type="match status" value="5"/>
</dbReference>
<keyword evidence="7" id="KW-0812">Transmembrane</keyword>
<evidence type="ECO:0000256" key="1">
    <source>
        <dbReference type="ARBA" id="ARBA00022536"/>
    </source>
</evidence>
<gene>
    <name evidence="9" type="ORF">BSL78_26979</name>
</gene>
<evidence type="ECO:0000256" key="6">
    <source>
        <dbReference type="PROSITE-ProRule" id="PRU00076"/>
    </source>
</evidence>
<feature type="non-terminal residue" evidence="9">
    <location>
        <position position="1"/>
    </location>
</feature>
<evidence type="ECO:0000256" key="5">
    <source>
        <dbReference type="ARBA" id="ARBA00023180"/>
    </source>
</evidence>
<dbReference type="STRING" id="307972.A0A2G8JKD1"/>
<dbReference type="InterPro" id="IPR000742">
    <property type="entry name" value="EGF"/>
</dbReference>
<dbReference type="CDD" id="cd00054">
    <property type="entry name" value="EGF_CA"/>
    <property type="match status" value="2"/>
</dbReference>
<evidence type="ECO:0000313" key="9">
    <source>
        <dbReference type="EMBL" id="PIK36198.1"/>
    </source>
</evidence>
<dbReference type="PANTHER" id="PTHR24034">
    <property type="entry name" value="EGF-LIKE DOMAIN-CONTAINING PROTEIN"/>
    <property type="match status" value="1"/>
</dbReference>
<keyword evidence="5" id="KW-0325">Glycoprotein</keyword>
<reference evidence="9 10" key="1">
    <citation type="journal article" date="2017" name="PLoS Biol.">
        <title>The sea cucumber genome provides insights into morphological evolution and visceral regeneration.</title>
        <authorList>
            <person name="Zhang X."/>
            <person name="Sun L."/>
            <person name="Yuan J."/>
            <person name="Sun Y."/>
            <person name="Gao Y."/>
            <person name="Zhang L."/>
            <person name="Li S."/>
            <person name="Dai H."/>
            <person name="Hamel J.F."/>
            <person name="Liu C."/>
            <person name="Yu Y."/>
            <person name="Liu S."/>
            <person name="Lin W."/>
            <person name="Guo K."/>
            <person name="Jin S."/>
            <person name="Xu P."/>
            <person name="Storey K.B."/>
            <person name="Huan P."/>
            <person name="Zhang T."/>
            <person name="Zhou Y."/>
            <person name="Zhang J."/>
            <person name="Lin C."/>
            <person name="Li X."/>
            <person name="Xing L."/>
            <person name="Huo D."/>
            <person name="Sun M."/>
            <person name="Wang L."/>
            <person name="Mercier A."/>
            <person name="Li F."/>
            <person name="Yang H."/>
            <person name="Xiang J."/>
        </authorList>
    </citation>
    <scope>NUCLEOTIDE SEQUENCE [LARGE SCALE GENOMIC DNA]</scope>
    <source>
        <strain evidence="9">Shaxun</strain>
        <tissue evidence="9">Muscle</tissue>
    </source>
</reference>
<dbReference type="PROSITE" id="PS50026">
    <property type="entry name" value="EGF_3"/>
    <property type="match status" value="4"/>
</dbReference>
<dbReference type="InterPro" id="IPR001881">
    <property type="entry name" value="EGF-like_Ca-bd_dom"/>
</dbReference>
<feature type="disulfide bond" evidence="6">
    <location>
        <begin position="328"/>
        <end position="345"/>
    </location>
</feature>
<feature type="transmembrane region" description="Helical" evidence="7">
    <location>
        <begin position="384"/>
        <end position="411"/>
    </location>
</feature>
<accession>A0A2G8JKD1</accession>
<dbReference type="PROSITE" id="PS01187">
    <property type="entry name" value="EGF_CA"/>
    <property type="match status" value="2"/>
</dbReference>
<feature type="disulfide bond" evidence="6">
    <location>
        <begin position="347"/>
        <end position="356"/>
    </location>
</feature>
<keyword evidence="1 6" id="KW-0245">EGF-like domain</keyword>
<comment type="caution">
    <text evidence="9">The sequence shown here is derived from an EMBL/GenBank/DDBJ whole genome shotgun (WGS) entry which is preliminary data.</text>
</comment>
<evidence type="ECO:0000256" key="2">
    <source>
        <dbReference type="ARBA" id="ARBA00022729"/>
    </source>
</evidence>
<keyword evidence="3" id="KW-0677">Repeat</keyword>
<keyword evidence="4 6" id="KW-1015">Disulfide bond</keyword>
<dbReference type="SMART" id="SM00181">
    <property type="entry name" value="EGF"/>
    <property type="match status" value="6"/>
</dbReference>
<feature type="domain" description="EGF-like" evidence="8">
    <location>
        <begin position="59"/>
        <end position="96"/>
    </location>
</feature>
<dbReference type="InterPro" id="IPR000152">
    <property type="entry name" value="EGF-type_Asp/Asn_hydroxyl_site"/>
</dbReference>
<dbReference type="PROSITE" id="PS00022">
    <property type="entry name" value="EGF_1"/>
    <property type="match status" value="1"/>
</dbReference>
<dbReference type="InterPro" id="IPR049883">
    <property type="entry name" value="NOTCH1_EGF-like"/>
</dbReference>
<feature type="disulfide bond" evidence="6">
    <location>
        <begin position="146"/>
        <end position="163"/>
    </location>
</feature>
<dbReference type="PROSITE" id="PS00010">
    <property type="entry name" value="ASX_HYDROXYL"/>
    <property type="match status" value="3"/>
</dbReference>
<comment type="caution">
    <text evidence="6">Lacks conserved residue(s) required for the propagation of feature annotation.</text>
</comment>
<dbReference type="AlphaFoldDB" id="A0A2G8JKD1"/>
<dbReference type="Pfam" id="PF07645">
    <property type="entry name" value="EGF_CA"/>
    <property type="match status" value="4"/>
</dbReference>
<dbReference type="SUPFAM" id="SSF57184">
    <property type="entry name" value="Growth factor receptor domain"/>
    <property type="match status" value="1"/>
</dbReference>
<evidence type="ECO:0000256" key="4">
    <source>
        <dbReference type="ARBA" id="ARBA00023157"/>
    </source>
</evidence>
<dbReference type="SUPFAM" id="SSF57196">
    <property type="entry name" value="EGF/Laminin"/>
    <property type="match status" value="2"/>
</dbReference>
<dbReference type="InterPro" id="IPR050751">
    <property type="entry name" value="ECM_structural_protein"/>
</dbReference>
<name>A0A2G8JKD1_STIJA</name>
<keyword evidence="7" id="KW-0472">Membrane</keyword>
<dbReference type="Gene3D" id="2.10.25.10">
    <property type="entry name" value="Laminin"/>
    <property type="match status" value="5"/>
</dbReference>
<dbReference type="InterPro" id="IPR018097">
    <property type="entry name" value="EGF_Ca-bd_CS"/>
</dbReference>
<keyword evidence="10" id="KW-1185">Reference proteome</keyword>
<dbReference type="Proteomes" id="UP000230750">
    <property type="component" value="Unassembled WGS sequence"/>
</dbReference>
<dbReference type="FunFam" id="2.10.25.10:FF:000005">
    <property type="entry name" value="Fibrillin 2"/>
    <property type="match status" value="1"/>
</dbReference>
<dbReference type="OrthoDB" id="10045365at2759"/>
<dbReference type="PROSITE" id="PS01186">
    <property type="entry name" value="EGF_2"/>
    <property type="match status" value="2"/>
</dbReference>
<proteinExistence type="predicted"/>
<evidence type="ECO:0000256" key="7">
    <source>
        <dbReference type="SAM" id="Phobius"/>
    </source>
</evidence>
<feature type="domain" description="EGF-like" evidence="8">
    <location>
        <begin position="178"/>
        <end position="218"/>
    </location>
</feature>
<dbReference type="EMBL" id="MRZV01001722">
    <property type="protein sequence ID" value="PIK36198.1"/>
    <property type="molecule type" value="Genomic_DNA"/>
</dbReference>
<organism evidence="9 10">
    <name type="scientific">Stichopus japonicus</name>
    <name type="common">Sea cucumber</name>
    <dbReference type="NCBI Taxonomy" id="307972"/>
    <lineage>
        <taxon>Eukaryota</taxon>
        <taxon>Metazoa</taxon>
        <taxon>Echinodermata</taxon>
        <taxon>Eleutherozoa</taxon>
        <taxon>Echinozoa</taxon>
        <taxon>Holothuroidea</taxon>
        <taxon>Aspidochirotacea</taxon>
        <taxon>Aspidochirotida</taxon>
        <taxon>Stichopodidae</taxon>
        <taxon>Apostichopus</taxon>
    </lineage>
</organism>
<dbReference type="InterPro" id="IPR009030">
    <property type="entry name" value="Growth_fac_rcpt_cys_sf"/>
</dbReference>
<dbReference type="PANTHER" id="PTHR24034:SF89">
    <property type="entry name" value="COMPLEMENT COMPONENT C1Q RECEPTOR"/>
    <property type="match status" value="1"/>
</dbReference>
<evidence type="ECO:0000259" key="8">
    <source>
        <dbReference type="PROSITE" id="PS50026"/>
    </source>
</evidence>
<keyword evidence="7" id="KW-1133">Transmembrane helix</keyword>
<feature type="domain" description="EGF-like" evidence="8">
    <location>
        <begin position="136"/>
        <end position="175"/>
    </location>
</feature>
<feature type="domain" description="EGF-like" evidence="8">
    <location>
        <begin position="319"/>
        <end position="357"/>
    </location>
</feature>
<protein>
    <recommendedName>
        <fullName evidence="8">EGF-like domain-containing protein</fullName>
    </recommendedName>
</protein>
<sequence>IDECSCDSESDQCVEQCQNGQCEMTKCAGANEVCQNGVGTFSCPCKPGFSRSSNNFCEDINECTEDMCVGQRQTCVNTPGGFNCTCDPGYELDNSGVCIESCLGRCDPTTEICMTTPTLTCSCRTGYFMLDDACTDVDECGDSTRCSDAANTLCDNTPGSFICQCLAGYTSENGACIDIDECATNAHDCTTTALCTNTAGSFTCACPVDQVLLNGVCTAFRGFRVKIIATELNNTVTTYQSSMDVIYERHFCQIILDTLQNDFPALSYDCSRLRFESGSVRGYLLLSIASTAISAETIESTLRNNVVTDVSDIAVYNADTNACDPSPCQNSGPCTEDRNVYDVSCLCTVGFSGERCETVGAQATQAPVSTPGNDDSSTGISTTVLVIIIVVFVVFILLILLLCCCCCCYFFTQRGGVGSPGPPGPPGPAFGRPAIGGPAFGGPGVAPIRGPHSLSGYGGYYDNANSVI</sequence>
<evidence type="ECO:0000256" key="3">
    <source>
        <dbReference type="ARBA" id="ARBA00022737"/>
    </source>
</evidence>
<dbReference type="GO" id="GO:0005509">
    <property type="term" value="F:calcium ion binding"/>
    <property type="evidence" value="ECO:0007669"/>
    <property type="project" value="InterPro"/>
</dbReference>
<evidence type="ECO:0000313" key="10">
    <source>
        <dbReference type="Proteomes" id="UP000230750"/>
    </source>
</evidence>